<evidence type="ECO:0000259" key="1">
    <source>
        <dbReference type="Pfam" id="PF13358"/>
    </source>
</evidence>
<reference evidence="2 3" key="3">
    <citation type="journal article" date="2015" name="Genome Announc.">
        <title>Draft Genome Sequence of the Archiascomycetous Yeast Saitoella complicata.</title>
        <authorList>
            <person name="Yamauchi K."/>
            <person name="Kondo S."/>
            <person name="Hamamoto M."/>
            <person name="Takahashi Y."/>
            <person name="Ogura Y."/>
            <person name="Hayashi T."/>
            <person name="Nishida H."/>
        </authorList>
    </citation>
    <scope>NUCLEOTIDE SEQUENCE [LARGE SCALE GENOMIC DNA]</scope>
    <source>
        <strain evidence="2 3">NRRL Y-17804</strain>
    </source>
</reference>
<dbReference type="EMBL" id="BACD03000022">
    <property type="protein sequence ID" value="GAO49408.1"/>
    <property type="molecule type" value="Genomic_DNA"/>
</dbReference>
<reference evidence="2 3" key="2">
    <citation type="journal article" date="2014" name="J. Gen. Appl. Microbiol.">
        <title>The early diverging ascomycetous budding yeast Saitoella complicata has three histone deacetylases belonging to the Clr6, Hos2, and Rpd3 lineages.</title>
        <authorList>
            <person name="Nishida H."/>
            <person name="Matsumoto T."/>
            <person name="Kondo S."/>
            <person name="Hamamoto M."/>
            <person name="Yoshikawa H."/>
        </authorList>
    </citation>
    <scope>NUCLEOTIDE SEQUENCE [LARGE SCALE GENOMIC DNA]</scope>
    <source>
        <strain evidence="2 3">NRRL Y-17804</strain>
    </source>
</reference>
<organism evidence="2 3">
    <name type="scientific">Saitoella complicata (strain BCRC 22490 / CBS 7301 / JCM 7358 / NBRC 10748 / NRRL Y-17804)</name>
    <dbReference type="NCBI Taxonomy" id="698492"/>
    <lineage>
        <taxon>Eukaryota</taxon>
        <taxon>Fungi</taxon>
        <taxon>Dikarya</taxon>
        <taxon>Ascomycota</taxon>
        <taxon>Taphrinomycotina</taxon>
        <taxon>Taphrinomycotina incertae sedis</taxon>
        <taxon>Saitoella</taxon>
    </lineage>
</organism>
<comment type="caution">
    <text evidence="2">The sequence shown here is derived from an EMBL/GenBank/DDBJ whole genome shotgun (WGS) entry which is preliminary data.</text>
</comment>
<dbReference type="InterPro" id="IPR038717">
    <property type="entry name" value="Tc1-like_DDE_dom"/>
</dbReference>
<dbReference type="Proteomes" id="UP000033140">
    <property type="component" value="Unassembled WGS sequence"/>
</dbReference>
<reference evidence="2 3" key="1">
    <citation type="journal article" date="2011" name="J. Gen. Appl. Microbiol.">
        <title>Draft genome sequencing of the enigmatic yeast Saitoella complicata.</title>
        <authorList>
            <person name="Nishida H."/>
            <person name="Hamamoto M."/>
            <person name="Sugiyama J."/>
        </authorList>
    </citation>
    <scope>NUCLEOTIDE SEQUENCE [LARGE SCALE GENOMIC DNA]</scope>
    <source>
        <strain evidence="2 3">NRRL Y-17804</strain>
    </source>
</reference>
<gene>
    <name evidence="2" type="ORF">G7K_3558-t1</name>
</gene>
<dbReference type="OMA" id="HVKGRIN"/>
<evidence type="ECO:0000313" key="2">
    <source>
        <dbReference type="EMBL" id="GAO49408.1"/>
    </source>
</evidence>
<proteinExistence type="predicted"/>
<dbReference type="InterPro" id="IPR036397">
    <property type="entry name" value="RNaseH_sf"/>
</dbReference>
<name>A0A0E9NHX7_SAICN</name>
<dbReference type="Gene3D" id="3.30.420.10">
    <property type="entry name" value="Ribonuclease H-like superfamily/Ribonuclease H"/>
    <property type="match status" value="1"/>
</dbReference>
<dbReference type="PANTHER" id="PTHR46564">
    <property type="entry name" value="TRANSPOSASE"/>
    <property type="match status" value="1"/>
</dbReference>
<accession>A0A0E9NHX7</accession>
<dbReference type="AlphaFoldDB" id="A0A0E9NHX7"/>
<dbReference type="PANTHER" id="PTHR46564:SF1">
    <property type="entry name" value="TRANSPOSASE"/>
    <property type="match status" value="1"/>
</dbReference>
<evidence type="ECO:0000313" key="3">
    <source>
        <dbReference type="Proteomes" id="UP000033140"/>
    </source>
</evidence>
<dbReference type="Pfam" id="PF13358">
    <property type="entry name" value="DDE_3"/>
    <property type="match status" value="1"/>
</dbReference>
<dbReference type="GO" id="GO:0003676">
    <property type="term" value="F:nucleic acid binding"/>
    <property type="evidence" value="ECO:0007669"/>
    <property type="project" value="InterPro"/>
</dbReference>
<sequence length="184" mass="21203">MRHWLLVIDIYIEGLDVYQLSQIVVKSDRTIYCTVKGYEEGGTSTRKFGYSAVGTRAIQERVFGHPKRWNVLPALTSTGLEALRIFHGSFNADRFVEFIKEDLLPILRRFPGPNSVVVLDNCRIHRDARVFELLVERAGCRVHFLPPYSPGLNPIELCWGMMKSWMKRNNTHPYAREDPQHSSA</sequence>
<feature type="domain" description="Tc1-like transposase DDE" evidence="1">
    <location>
        <begin position="44"/>
        <end position="173"/>
    </location>
</feature>
<keyword evidence="3" id="KW-1185">Reference proteome</keyword>
<protein>
    <recommendedName>
        <fullName evidence="1">Tc1-like transposase DDE domain-containing protein</fullName>
    </recommendedName>
</protein>